<feature type="domain" description="Endonuclease GajA/Old nuclease/RecF-like AAA" evidence="1">
    <location>
        <begin position="1"/>
        <end position="377"/>
    </location>
</feature>
<dbReference type="Gene3D" id="3.40.50.300">
    <property type="entry name" value="P-loop containing nucleotide triphosphate hydrolases"/>
    <property type="match status" value="2"/>
</dbReference>
<keyword evidence="3" id="KW-0540">Nuclease</keyword>
<organism evidence="3 4">
    <name type="scientific">Methanococcus maripaludis</name>
    <name type="common">Methanococcus deltae</name>
    <dbReference type="NCBI Taxonomy" id="39152"/>
    <lineage>
        <taxon>Archaea</taxon>
        <taxon>Methanobacteriati</taxon>
        <taxon>Methanobacteriota</taxon>
        <taxon>Methanomada group</taxon>
        <taxon>Methanococci</taxon>
        <taxon>Methanococcales</taxon>
        <taxon>Methanococcaceae</taxon>
        <taxon>Methanococcus</taxon>
    </lineage>
</organism>
<dbReference type="EMBL" id="JACDUH010000002">
    <property type="protein sequence ID" value="MBA2851599.1"/>
    <property type="molecule type" value="Genomic_DNA"/>
</dbReference>
<dbReference type="RefSeq" id="WP_181501423.1">
    <property type="nucleotide sequence ID" value="NZ_JACDUH010000002.1"/>
</dbReference>
<dbReference type="InterPro" id="IPR051396">
    <property type="entry name" value="Bact_Antivir_Def_Nuclease"/>
</dbReference>
<name>A0A7J9NVA5_METMI</name>
<dbReference type="Proteomes" id="UP000564425">
    <property type="component" value="Unassembled WGS sequence"/>
</dbReference>
<gene>
    <name evidence="3" type="ORF">HNP86_001752</name>
</gene>
<dbReference type="AlphaFoldDB" id="A0A7J9NVA5"/>
<keyword evidence="3" id="KW-0378">Hydrolase</keyword>
<dbReference type="InterPro" id="IPR041685">
    <property type="entry name" value="AAA_GajA/Old/RecF-like"/>
</dbReference>
<reference evidence="3 4" key="1">
    <citation type="submission" date="2020-07" db="EMBL/GenBank/DDBJ databases">
        <title>Genomic Encyclopedia of Type Strains, Phase IV (KMG-V): Genome sequencing to study the core and pangenomes of soil and plant-associated prokaryotes.</title>
        <authorList>
            <person name="Whitman W."/>
        </authorList>
    </citation>
    <scope>NUCLEOTIDE SEQUENCE [LARGE SCALE GENOMIC DNA]</scope>
    <source>
        <strain evidence="3 4">A1</strain>
    </source>
</reference>
<dbReference type="InterPro" id="IPR034139">
    <property type="entry name" value="TOPRIM_OLD"/>
</dbReference>
<proteinExistence type="predicted"/>
<dbReference type="InterPro" id="IPR027417">
    <property type="entry name" value="P-loop_NTPase"/>
</dbReference>
<evidence type="ECO:0000313" key="4">
    <source>
        <dbReference type="Proteomes" id="UP000564425"/>
    </source>
</evidence>
<dbReference type="PANTHER" id="PTHR43581:SF4">
    <property type="entry name" value="ATP_GTP PHOSPHATASE"/>
    <property type="match status" value="1"/>
</dbReference>
<dbReference type="SUPFAM" id="SSF52540">
    <property type="entry name" value="P-loop containing nucleoside triphosphate hydrolases"/>
    <property type="match status" value="1"/>
</dbReference>
<comment type="caution">
    <text evidence="3">The sequence shown here is derived from an EMBL/GenBank/DDBJ whole genome shotgun (WGS) entry which is preliminary data.</text>
</comment>
<evidence type="ECO:0000259" key="1">
    <source>
        <dbReference type="Pfam" id="PF13175"/>
    </source>
</evidence>
<dbReference type="Pfam" id="PF20469">
    <property type="entry name" value="OLD-like_TOPRIM"/>
    <property type="match status" value="1"/>
</dbReference>
<sequence>MKLEEITIKNFKSIENCSLKIPELDEDFFLFLGINESGKSNILEAISMLNYSQATLPYDTYCYDENRLHSLDIELKFTFNTEDSDSTLINKISSKIPKELLNLTRVRGVTKTLSINKESKVTVKHYFKDLHVNPEIPLSKYGLENGNIILKPANVQDKPNLIDITPESYLDFINNLLNVELNLPINLNTGKYIPRVTFWKPSANYLINAPVNLEAFGKDPNISLPLKNIFYLAGYKNINLIKEDITRIKNDIHGTGGTFSKKLSDSATEHLNTVWKEHNVELCLNFIPDSCMVLVKDKDSDNRFRMNQRSDGFKHFISILLHISAENKSETLKNTIILLDEPEIHLHPSGTEYLRDELKRISKNNYVFASTHSIFMVDKDNLERHFKVTKTHGVTDIEQIDPEDPLQEEVIYGALGTSIYEIMEKHMIIFEGRTDKDLYDAFTKRFSETYSPLGIKSICATGESNIPKYVKFFVNNKLIKGYVVVDSDKAGRGAIQRIKDEDGEFGNNSFELKNILDSATSENMDIKNILSKKEFVLEDLLPEEMVITEASKFYDHSFPYPENKSIMSHIKTVKKENNITTDGDLKDLKTKICLKVLNDLKALNDDEKVIEKYPVYFEFVKLLHEKLREMNPDPQK</sequence>
<dbReference type="Pfam" id="PF13175">
    <property type="entry name" value="AAA_15"/>
    <property type="match status" value="1"/>
</dbReference>
<accession>A0A7J9NVA5</accession>
<dbReference type="PANTHER" id="PTHR43581">
    <property type="entry name" value="ATP/GTP PHOSPHATASE"/>
    <property type="match status" value="1"/>
</dbReference>
<evidence type="ECO:0000313" key="3">
    <source>
        <dbReference type="EMBL" id="MBA2851599.1"/>
    </source>
</evidence>
<keyword evidence="3" id="KW-0255">Endonuclease</keyword>
<evidence type="ECO:0000259" key="2">
    <source>
        <dbReference type="Pfam" id="PF20469"/>
    </source>
</evidence>
<feature type="domain" description="OLD protein-like TOPRIM" evidence="2">
    <location>
        <begin position="425"/>
        <end position="488"/>
    </location>
</feature>
<dbReference type="GO" id="GO:0004519">
    <property type="term" value="F:endonuclease activity"/>
    <property type="evidence" value="ECO:0007669"/>
    <property type="project" value="UniProtKB-KW"/>
</dbReference>
<protein>
    <submittedName>
        <fullName evidence="3">Putative ATP-dependent endonuclease of OLD family</fullName>
    </submittedName>
</protein>